<dbReference type="SMART" id="SM00155">
    <property type="entry name" value="PLDc"/>
    <property type="match status" value="2"/>
</dbReference>
<feature type="signal peptide" evidence="1">
    <location>
        <begin position="1"/>
        <end position="39"/>
    </location>
</feature>
<dbReference type="Proteomes" id="UP000183529">
    <property type="component" value="Unassembled WGS sequence"/>
</dbReference>
<evidence type="ECO:0000259" key="2">
    <source>
        <dbReference type="PROSITE" id="PS50035"/>
    </source>
</evidence>
<dbReference type="InterPro" id="IPR025202">
    <property type="entry name" value="PLD-like_dom"/>
</dbReference>
<evidence type="ECO:0000313" key="3">
    <source>
        <dbReference type="EMBL" id="SEK06796.1"/>
    </source>
</evidence>
<reference evidence="3 4" key="1">
    <citation type="submission" date="2016-10" db="EMBL/GenBank/DDBJ databases">
        <authorList>
            <person name="Varghese N."/>
            <person name="Submissions S."/>
        </authorList>
    </citation>
    <scope>NUCLEOTIDE SEQUENCE [LARGE SCALE GENOMIC DNA]</scope>
    <source>
        <strain evidence="3 4">LMG 22274</strain>
    </source>
</reference>
<dbReference type="PROSITE" id="PS50035">
    <property type="entry name" value="PLD"/>
    <property type="match status" value="2"/>
</dbReference>
<sequence>MPSLPSSTVVIAIRRRIGSAAVWLAACLCAALGATTLTACQQLPAPGPRTQSVALTAEEASSTQLGQAIDKERGDHPGLTGIDPLTAPLQAFASRVDLVRTAQRTIDVQYYIWRDDLTGTLLLEELRKAADRGVRVRLLLDDNGIPSSLDSTLAALDAHPNIEVRLFNPFVIRKPKFIGFITDFSRLNRRMHNKSLTADGVATILGGRNIGDEYFGATDGVVFADLDVLAIGPAATDVAHDFDRYWSSASAWPVQEILPAVSADQLAVLDRAALAVQTNPAASAFIASLEAKTDVRHLLDGTLEFEWAPARLVSDDPAKALGKAPQDSLILSQLKDILGEPQRELDLVSPYFVPAEAGTRYFTELARRGVTVRVLTNSLEATDVMPVHGGYARRRKALLESGVELWELRRAAGTSGAKEQAPGMFGSSGSSLHAKTFAVDAKRVFVGSLNFDPRSANLNTELGLVIESPKLASQIEHAFVAQIPQLAYETRLAPDGSIYWIRRDGDSTMRYDVEPNSRWSTRLAVWFFSILPIEWLL</sequence>
<dbReference type="PANTHER" id="PTHR21248:SF12">
    <property type="entry name" value="CARDIOLIPIN SYNTHASE C"/>
    <property type="match status" value="1"/>
</dbReference>
<protein>
    <submittedName>
        <fullName evidence="3">Cardiolipin synthase</fullName>
    </submittedName>
</protein>
<dbReference type="Gene3D" id="3.30.870.10">
    <property type="entry name" value="Endonuclease Chain A"/>
    <property type="match status" value="2"/>
</dbReference>
<dbReference type="InterPro" id="IPR001736">
    <property type="entry name" value="PLipase_D/transphosphatidylase"/>
</dbReference>
<dbReference type="GO" id="GO:0032049">
    <property type="term" value="P:cardiolipin biosynthetic process"/>
    <property type="evidence" value="ECO:0007669"/>
    <property type="project" value="UniProtKB-ARBA"/>
</dbReference>
<keyword evidence="1" id="KW-0732">Signal</keyword>
<accession>A0AAQ1JWI3</accession>
<dbReference type="CDD" id="cd09111">
    <property type="entry name" value="PLDc_ymdC_like_1"/>
    <property type="match status" value="1"/>
</dbReference>
<evidence type="ECO:0000256" key="1">
    <source>
        <dbReference type="SAM" id="SignalP"/>
    </source>
</evidence>
<dbReference type="PANTHER" id="PTHR21248">
    <property type="entry name" value="CARDIOLIPIN SYNTHASE"/>
    <property type="match status" value="1"/>
</dbReference>
<comment type="caution">
    <text evidence="3">The sequence shown here is derived from an EMBL/GenBank/DDBJ whole genome shotgun (WGS) entry which is preliminary data.</text>
</comment>
<dbReference type="EMBL" id="FNZM01000015">
    <property type="protein sequence ID" value="SEK06796.1"/>
    <property type="molecule type" value="Genomic_DNA"/>
</dbReference>
<feature type="chain" id="PRO_5043037991" evidence="1">
    <location>
        <begin position="40"/>
        <end position="537"/>
    </location>
</feature>
<organism evidence="3 4">
    <name type="scientific">Paraburkholderia tropica</name>
    <dbReference type="NCBI Taxonomy" id="92647"/>
    <lineage>
        <taxon>Bacteria</taxon>
        <taxon>Pseudomonadati</taxon>
        <taxon>Pseudomonadota</taxon>
        <taxon>Betaproteobacteria</taxon>
        <taxon>Burkholderiales</taxon>
        <taxon>Burkholderiaceae</taxon>
        <taxon>Paraburkholderia</taxon>
    </lineage>
</organism>
<dbReference type="AlphaFoldDB" id="A0AAQ1JWI3"/>
<gene>
    <name evidence="3" type="ORF">SAMN05216550_115162</name>
</gene>
<feature type="domain" description="PLD phosphodiesterase" evidence="2">
    <location>
        <begin position="187"/>
        <end position="214"/>
    </location>
</feature>
<name>A0AAQ1JWI3_9BURK</name>
<feature type="domain" description="PLD phosphodiesterase" evidence="2">
    <location>
        <begin position="428"/>
        <end position="455"/>
    </location>
</feature>
<dbReference type="Pfam" id="PF13091">
    <property type="entry name" value="PLDc_2"/>
    <property type="match status" value="2"/>
</dbReference>
<dbReference type="SUPFAM" id="SSF56024">
    <property type="entry name" value="Phospholipase D/nuclease"/>
    <property type="match status" value="2"/>
</dbReference>
<dbReference type="GO" id="GO:0030572">
    <property type="term" value="F:phosphatidyltransferase activity"/>
    <property type="evidence" value="ECO:0007669"/>
    <property type="project" value="UniProtKB-ARBA"/>
</dbReference>
<dbReference type="CDD" id="cd09113">
    <property type="entry name" value="PLDc_ymdC_like_2"/>
    <property type="match status" value="1"/>
</dbReference>
<evidence type="ECO:0000313" key="4">
    <source>
        <dbReference type="Proteomes" id="UP000183529"/>
    </source>
</evidence>
<dbReference type="RefSeq" id="WP_080180287.1">
    <property type="nucleotide sequence ID" value="NZ_CADFGN010000013.1"/>
</dbReference>
<proteinExistence type="predicted"/>